<evidence type="ECO:0000313" key="6">
    <source>
        <dbReference type="EMBL" id="MBC5725729.1"/>
    </source>
</evidence>
<gene>
    <name evidence="6" type="ORF">H8S45_09705</name>
</gene>
<organism evidence="6 7">
    <name type="scientific">Agathobaculum faecis</name>
    <dbReference type="NCBI Taxonomy" id="2763013"/>
    <lineage>
        <taxon>Bacteria</taxon>
        <taxon>Bacillati</taxon>
        <taxon>Bacillota</taxon>
        <taxon>Clostridia</taxon>
        <taxon>Eubacteriales</taxon>
        <taxon>Butyricicoccaceae</taxon>
        <taxon>Agathobaculum</taxon>
    </lineage>
</organism>
<dbReference type="InterPro" id="IPR041916">
    <property type="entry name" value="Anti_sigma_zinc_sf"/>
</dbReference>
<dbReference type="Gene3D" id="1.10.10.1320">
    <property type="entry name" value="Anti-sigma factor, zinc-finger domain"/>
    <property type="match status" value="1"/>
</dbReference>
<feature type="region of interest" description="Disordered" evidence="3">
    <location>
        <begin position="151"/>
        <end position="222"/>
    </location>
</feature>
<dbReference type="InterPro" id="IPR027383">
    <property type="entry name" value="Znf_put"/>
</dbReference>
<dbReference type="RefSeq" id="WP_186950001.1">
    <property type="nucleotide sequence ID" value="NZ_JACOPL010000008.1"/>
</dbReference>
<dbReference type="Proteomes" id="UP000606499">
    <property type="component" value="Unassembled WGS sequence"/>
</dbReference>
<comment type="caution">
    <text evidence="6">The sequence shown here is derived from an EMBL/GenBank/DDBJ whole genome shotgun (WGS) entry which is preliminary data.</text>
</comment>
<accession>A0A923RW97</accession>
<keyword evidence="4" id="KW-0472">Membrane</keyword>
<dbReference type="AlphaFoldDB" id="A0A923RW97"/>
<feature type="domain" description="Putative zinc-finger" evidence="5">
    <location>
        <begin position="9"/>
        <end position="38"/>
    </location>
</feature>
<keyword evidence="4" id="KW-0812">Transmembrane</keyword>
<evidence type="ECO:0000259" key="5">
    <source>
        <dbReference type="Pfam" id="PF13490"/>
    </source>
</evidence>
<evidence type="ECO:0000256" key="1">
    <source>
        <dbReference type="ARBA" id="ARBA00024353"/>
    </source>
</evidence>
<feature type="compositionally biased region" description="Low complexity" evidence="3">
    <location>
        <begin position="163"/>
        <end position="180"/>
    </location>
</feature>
<dbReference type="Pfam" id="PF13490">
    <property type="entry name" value="zf-HC2"/>
    <property type="match status" value="1"/>
</dbReference>
<reference evidence="6" key="1">
    <citation type="submission" date="2020-08" db="EMBL/GenBank/DDBJ databases">
        <title>Genome public.</title>
        <authorList>
            <person name="Liu C."/>
            <person name="Sun Q."/>
        </authorList>
    </citation>
    <scope>NUCLEOTIDE SEQUENCE</scope>
    <source>
        <strain evidence="6">NSJ-28</strain>
    </source>
</reference>
<feature type="transmembrane region" description="Helical" evidence="4">
    <location>
        <begin position="89"/>
        <end position="112"/>
    </location>
</feature>
<evidence type="ECO:0000256" key="2">
    <source>
        <dbReference type="ARBA" id="ARBA00024438"/>
    </source>
</evidence>
<protein>
    <recommendedName>
        <fullName evidence="2">Anti-sigma-W factor RsiW</fullName>
    </recommendedName>
</protein>
<dbReference type="EMBL" id="JACOPL010000008">
    <property type="protein sequence ID" value="MBC5725729.1"/>
    <property type="molecule type" value="Genomic_DNA"/>
</dbReference>
<name>A0A923RW97_9FIRM</name>
<proteinExistence type="inferred from homology"/>
<keyword evidence="4" id="KW-1133">Transmembrane helix</keyword>
<evidence type="ECO:0000256" key="4">
    <source>
        <dbReference type="SAM" id="Phobius"/>
    </source>
</evidence>
<evidence type="ECO:0000313" key="7">
    <source>
        <dbReference type="Proteomes" id="UP000606499"/>
    </source>
</evidence>
<sequence length="318" mass="32509">MSDKEYYEQLCSNSIDGTLTDSEREKLEAHLAECPSCAALKQDLEQMHALFSTEAALPDGLHEKIMQCVEQEAKLRVVQPEKPARRLPVFTMVAAAAVVVLAVLGGGVGQVFGMVNMGSGVSASNASTAAGATEGLDMNGGVRAAVEDAADQAALAKEEKAADASADAGEAPPAEPAAPESYSVPESGAENPAGEDGGDHADTAVPAGGGAVEPRDSGPAVMQAGGETEAFSLPEALSGVSVAHCYLASGTGELPDIGGELLSTDETVSYFLLDNSMATIQDTFKALEEAGFEVSAYEGLGLTLDSKAESWLLIVTVG</sequence>
<comment type="similarity">
    <text evidence="1">Belongs to the zinc-associated anti-sigma factor (ZAS) superfamily. Anti-sigma-W factor family.</text>
</comment>
<keyword evidence="7" id="KW-1185">Reference proteome</keyword>
<evidence type="ECO:0000256" key="3">
    <source>
        <dbReference type="SAM" id="MobiDB-lite"/>
    </source>
</evidence>